<dbReference type="EMBL" id="PFEI01000091">
    <property type="protein sequence ID" value="PJE66920.1"/>
    <property type="molecule type" value="Genomic_DNA"/>
</dbReference>
<keyword evidence="1" id="KW-0328">Glycosyltransferase</keyword>
<evidence type="ECO:0000313" key="4">
    <source>
        <dbReference type="Proteomes" id="UP000229766"/>
    </source>
</evidence>
<name>A0A2M8L1X6_9BACT</name>
<dbReference type="GO" id="GO:0016020">
    <property type="term" value="C:membrane"/>
    <property type="evidence" value="ECO:0007669"/>
    <property type="project" value="InterPro"/>
</dbReference>
<accession>A0A2M8L1X6</accession>
<evidence type="ECO:0000256" key="1">
    <source>
        <dbReference type="ARBA" id="ARBA00022676"/>
    </source>
</evidence>
<dbReference type="Proteomes" id="UP000229766">
    <property type="component" value="Unassembled WGS sequence"/>
</dbReference>
<proteinExistence type="predicted"/>
<dbReference type="AlphaFoldDB" id="A0A2M8L1X6"/>
<keyword evidence="2" id="KW-0808">Transferase</keyword>
<evidence type="ECO:0008006" key="5">
    <source>
        <dbReference type="Google" id="ProtNLM"/>
    </source>
</evidence>
<comment type="caution">
    <text evidence="3">The sequence shown here is derived from an EMBL/GenBank/DDBJ whole genome shotgun (WGS) entry which is preliminary data.</text>
</comment>
<dbReference type="InterPro" id="IPR002516">
    <property type="entry name" value="Glyco_trans_11"/>
</dbReference>
<evidence type="ECO:0000313" key="3">
    <source>
        <dbReference type="EMBL" id="PJE66920.1"/>
    </source>
</evidence>
<sequence>LGVDFKDIKNKVISYGNNSGTDLAIMSKCRGAVMSPSIFSWWGSYLMGNRDVVIAPKYWLGFNWGVEYQAGGTPSYAKVIKI</sequence>
<dbReference type="GO" id="GO:0008107">
    <property type="term" value="F:galactoside 2-alpha-L-fucosyltransferase activity"/>
    <property type="evidence" value="ECO:0007669"/>
    <property type="project" value="InterPro"/>
</dbReference>
<reference evidence="4" key="1">
    <citation type="submission" date="2017-09" db="EMBL/GenBank/DDBJ databases">
        <title>Depth-based differentiation of microbial function through sediment-hosted aquifers and enrichment of novel symbionts in the deep terrestrial subsurface.</title>
        <authorList>
            <person name="Probst A.J."/>
            <person name="Ladd B."/>
            <person name="Jarett J.K."/>
            <person name="Geller-Mcgrath D.E."/>
            <person name="Sieber C.M.K."/>
            <person name="Emerson J.B."/>
            <person name="Anantharaman K."/>
            <person name="Thomas B.C."/>
            <person name="Malmstrom R."/>
            <person name="Stieglmeier M."/>
            <person name="Klingl A."/>
            <person name="Woyke T."/>
            <person name="Ryan C.M."/>
            <person name="Banfield J.F."/>
        </authorList>
    </citation>
    <scope>NUCLEOTIDE SEQUENCE [LARGE SCALE GENOMIC DNA]</scope>
</reference>
<evidence type="ECO:0000256" key="2">
    <source>
        <dbReference type="ARBA" id="ARBA00022679"/>
    </source>
</evidence>
<organism evidence="3 4">
    <name type="scientific">Candidatus Shapirobacteria bacterium CG10_big_fil_rev_8_21_14_0_10_36_6</name>
    <dbReference type="NCBI Taxonomy" id="1974886"/>
    <lineage>
        <taxon>Bacteria</taxon>
        <taxon>Candidatus Shapironibacteriota</taxon>
    </lineage>
</organism>
<protein>
    <recommendedName>
        <fullName evidence="5">Alpha-1,2-fucosyltransferase</fullName>
    </recommendedName>
</protein>
<gene>
    <name evidence="3" type="ORF">COU93_01620</name>
</gene>
<feature type="non-terminal residue" evidence="3">
    <location>
        <position position="1"/>
    </location>
</feature>
<dbReference type="Pfam" id="PF01531">
    <property type="entry name" value="Glyco_transf_11"/>
    <property type="match status" value="1"/>
</dbReference>
<dbReference type="GO" id="GO:0005975">
    <property type="term" value="P:carbohydrate metabolic process"/>
    <property type="evidence" value="ECO:0007669"/>
    <property type="project" value="InterPro"/>
</dbReference>